<proteinExistence type="predicted"/>
<feature type="transmembrane region" description="Helical" evidence="1">
    <location>
        <begin position="134"/>
        <end position="154"/>
    </location>
</feature>
<evidence type="ECO:0000313" key="6">
    <source>
        <dbReference type="Proteomes" id="UP000509623"/>
    </source>
</evidence>
<keyword evidence="1" id="KW-1133">Transmembrane helix</keyword>
<dbReference type="RefSeq" id="WP_086035769.1">
    <property type="nucleotide sequence ID" value="NZ_CP046161.1"/>
</dbReference>
<accession>A0A859DSU3</accession>
<feature type="domain" description="VanZ-like" evidence="2">
    <location>
        <begin position="23"/>
        <end position="150"/>
    </location>
</feature>
<keyword evidence="6" id="KW-1185">Reference proteome</keyword>
<dbReference type="EMBL" id="CP046051">
    <property type="protein sequence ID" value="QKN23902.1"/>
    <property type="molecule type" value="Genomic_DNA"/>
</dbReference>
<evidence type="ECO:0000256" key="1">
    <source>
        <dbReference type="SAM" id="Phobius"/>
    </source>
</evidence>
<reference evidence="5 6" key="1">
    <citation type="submission" date="2019-11" db="EMBL/GenBank/DDBJ databases">
        <authorList>
            <person name="Ren C."/>
            <person name="Wang H."/>
            <person name="Xu Y."/>
        </authorList>
    </citation>
    <scope>NUCLEOTIDE SEQUENCE [LARGE SCALE GENOMIC DNA]</scope>
    <source>
        <strain evidence="6">JNU-WLY1368</strain>
        <strain evidence="3 5">LBM 19010</strain>
    </source>
</reference>
<dbReference type="AlphaFoldDB" id="A0A859DSU3"/>
<feature type="transmembrane region" description="Helical" evidence="1">
    <location>
        <begin position="20"/>
        <end position="37"/>
    </location>
</feature>
<evidence type="ECO:0000313" key="4">
    <source>
        <dbReference type="EMBL" id="QKO31028.1"/>
    </source>
</evidence>
<protein>
    <recommendedName>
        <fullName evidence="2">VanZ-like domain-containing protein</fullName>
    </recommendedName>
</protein>
<name>A0A859DSU3_9FIRM</name>
<dbReference type="Pfam" id="PF04892">
    <property type="entry name" value="VanZ"/>
    <property type="match status" value="1"/>
</dbReference>
<organism evidence="3 5">
    <name type="scientific">Caproicibacterium lactatifermentans</name>
    <dbReference type="NCBI Taxonomy" id="2666138"/>
    <lineage>
        <taxon>Bacteria</taxon>
        <taxon>Bacillati</taxon>
        <taxon>Bacillota</taxon>
        <taxon>Clostridia</taxon>
        <taxon>Eubacteriales</taxon>
        <taxon>Oscillospiraceae</taxon>
        <taxon>Caproicibacterium</taxon>
    </lineage>
</organism>
<dbReference type="KEGG" id="clf:GJQ69_05050"/>
<reference evidence="4" key="3">
    <citation type="journal article" date="2022" name="Int. J. Syst. Evol. Microbiol.">
        <title>Caproicibacterium lactatifermentans sp. nov., isolated from pit clay used for the production of Chinese strong aroma-type liquor.</title>
        <authorList>
            <person name="Wang H."/>
            <person name="Gu Y."/>
            <person name="Zhao D."/>
            <person name="Qiao Z."/>
            <person name="Zheng J."/>
            <person name="Gao J."/>
            <person name="Ren C."/>
            <person name="Xu Y."/>
        </authorList>
    </citation>
    <scope>NUCLEOTIDE SEQUENCE</scope>
    <source>
        <strain evidence="4">JNU-WLY1368</strain>
    </source>
</reference>
<keyword evidence="1" id="KW-0472">Membrane</keyword>
<dbReference type="NCBIfam" id="NF037970">
    <property type="entry name" value="vanZ_1"/>
    <property type="match status" value="1"/>
</dbReference>
<feature type="transmembrane region" description="Helical" evidence="1">
    <location>
        <begin position="98"/>
        <end position="114"/>
    </location>
</feature>
<dbReference type="Proteomes" id="UP000501316">
    <property type="component" value="Chromosome"/>
</dbReference>
<evidence type="ECO:0000313" key="5">
    <source>
        <dbReference type="Proteomes" id="UP000501316"/>
    </source>
</evidence>
<dbReference type="InterPro" id="IPR006976">
    <property type="entry name" value="VanZ-like"/>
</dbReference>
<gene>
    <name evidence="3" type="ORF">GJQ69_05050</name>
    <name evidence="4" type="ORF">GKP14_08500</name>
</gene>
<dbReference type="Proteomes" id="UP000509623">
    <property type="component" value="Chromosome"/>
</dbReference>
<dbReference type="EMBL" id="CP046161">
    <property type="protein sequence ID" value="QKO31028.1"/>
    <property type="molecule type" value="Genomic_DNA"/>
</dbReference>
<evidence type="ECO:0000313" key="3">
    <source>
        <dbReference type="EMBL" id="QKN23902.1"/>
    </source>
</evidence>
<sequence length="163" mass="18119">MTLAVKEKRVGYSLEVRRWICFLMAVCCMILIFHFSAQNGPKSDSVSMPCAVWLKKTLRLSASNVSVHHFIRKAAHFTIYMLLAAFTAGWLSSFSLRPAVWLFVTVAFCAAYAVGDEFHQSFTALRSPSPWDVLLDTIGAAIGAVLILILTSCCRKGRKKAQL</sequence>
<feature type="transmembrane region" description="Helical" evidence="1">
    <location>
        <begin position="74"/>
        <end position="91"/>
    </location>
</feature>
<reference evidence="4" key="2">
    <citation type="journal article" date="2021" name="Appl. Environ. Microbiol.">
        <title>Adaptability of a Caproate-Producing Bacterium Contributes to Its Dominance in an Anaerobic Fermentation System.</title>
        <authorList>
            <person name="Wang H."/>
            <person name="Gu Y."/>
            <person name="Zhou W."/>
            <person name="Zhao D."/>
            <person name="Qiao Z."/>
            <person name="Zheng J."/>
            <person name="Gao J."/>
            <person name="Chen X."/>
            <person name="Ren C."/>
            <person name="Xu Y."/>
        </authorList>
    </citation>
    <scope>NUCLEOTIDE SEQUENCE</scope>
    <source>
        <strain evidence="4">JNU-WLY1368</strain>
    </source>
</reference>
<evidence type="ECO:0000259" key="2">
    <source>
        <dbReference type="Pfam" id="PF04892"/>
    </source>
</evidence>
<keyword evidence="1" id="KW-0812">Transmembrane</keyword>